<dbReference type="OMA" id="SEWSEGL"/>
<dbReference type="EMDB" id="EMD-40619"/>
<dbReference type="GeneID" id="100892093"/>
<dbReference type="EnsemblMetazoa" id="XM_011677514">
    <property type="protein sequence ID" value="XP_011675816"/>
    <property type="gene ID" value="LOC100892093"/>
</dbReference>
<sequence>MSEATSYRFENNIENKSLQRALHRQKERIKYDELMAAREGIVKNELLINQKAVWTEKLEEASAHRRLKTEKSAVKGEIAIAGKTLIAVRRAALRQLIDQEYGQFEEELRAQGKAFYFKRD</sequence>
<evidence type="ECO:0000313" key="2">
    <source>
        <dbReference type="Proteomes" id="UP000007110"/>
    </source>
</evidence>
<dbReference type="AlphaFoldDB" id="A0A7M7LW98"/>
<dbReference type="InParanoid" id="A0A7M7LW98"/>
<dbReference type="Proteomes" id="UP000007110">
    <property type="component" value="Unassembled WGS sequence"/>
</dbReference>
<dbReference type="Pfam" id="PF15104">
    <property type="entry name" value="CFAP141"/>
    <property type="match status" value="1"/>
</dbReference>
<accession>A0A7M7LW98</accession>
<dbReference type="KEGG" id="spu:100892093"/>
<reference evidence="1" key="2">
    <citation type="submission" date="2021-01" db="UniProtKB">
        <authorList>
            <consortium name="EnsemblMetazoa"/>
        </authorList>
    </citation>
    <scope>IDENTIFICATION</scope>
</reference>
<keyword evidence="2" id="KW-1185">Reference proteome</keyword>
<dbReference type="PDB" id="8SNB">
    <property type="method" value="EM"/>
    <property type="resolution" value="3.30 A"/>
    <property type="chains" value="2O=1-120"/>
</dbReference>
<name>A0A7M7LW98_STRPU</name>
<evidence type="ECO:0007829" key="3">
    <source>
        <dbReference type="PDB" id="8SNB"/>
    </source>
</evidence>
<proteinExistence type="evidence at protein level"/>
<organism evidence="1 2">
    <name type="scientific">Strongylocentrotus purpuratus</name>
    <name type="common">Purple sea urchin</name>
    <dbReference type="NCBI Taxonomy" id="7668"/>
    <lineage>
        <taxon>Eukaryota</taxon>
        <taxon>Metazoa</taxon>
        <taxon>Echinodermata</taxon>
        <taxon>Eleutherozoa</taxon>
        <taxon>Echinozoa</taxon>
        <taxon>Echinoidea</taxon>
        <taxon>Euechinoidea</taxon>
        <taxon>Echinacea</taxon>
        <taxon>Camarodonta</taxon>
        <taxon>Echinidea</taxon>
        <taxon>Strongylocentrotidae</taxon>
        <taxon>Strongylocentrotus</taxon>
    </lineage>
</organism>
<keyword evidence="3" id="KW-0002">3D-structure</keyword>
<dbReference type="PANTHER" id="PTHR35818">
    <property type="entry name" value="C1ORF189"/>
    <property type="match status" value="1"/>
</dbReference>
<dbReference type="InterPro" id="IPR029375">
    <property type="entry name" value="CFAP141"/>
</dbReference>
<reference evidence="2" key="1">
    <citation type="submission" date="2015-02" db="EMBL/GenBank/DDBJ databases">
        <title>Genome sequencing for Strongylocentrotus purpuratus.</title>
        <authorList>
            <person name="Murali S."/>
            <person name="Liu Y."/>
            <person name="Vee V."/>
            <person name="English A."/>
            <person name="Wang M."/>
            <person name="Skinner E."/>
            <person name="Han Y."/>
            <person name="Muzny D.M."/>
            <person name="Worley K.C."/>
            <person name="Gibbs R.A."/>
        </authorList>
    </citation>
    <scope>NUCLEOTIDE SEQUENCE</scope>
</reference>
<protein>
    <submittedName>
        <fullName evidence="1">Uncharacterized protein</fullName>
    </submittedName>
</protein>
<evidence type="ECO:0000313" key="1">
    <source>
        <dbReference type="EnsemblMetazoa" id="XP_011675816"/>
    </source>
</evidence>
<dbReference type="PANTHER" id="PTHR35818:SF1">
    <property type="entry name" value="CILIA- AND FLAGELLA-ASSOCIATED PROTEIN 141"/>
    <property type="match status" value="1"/>
</dbReference>
<dbReference type="OrthoDB" id="2122938at2759"/>
<dbReference type="RefSeq" id="XP_011675816.1">
    <property type="nucleotide sequence ID" value="XM_011677514.2"/>
</dbReference>
<reference evidence="3" key="3">
    <citation type="journal article" date="2023" name="Cell">
        <title>Structural specializations of the sperm tail.</title>
        <authorList>
            <person name="Leung M.R."/>
            <person name="Zeng J."/>
            <person name="Wang X."/>
            <person name="Roelofs M.C."/>
            <person name="Huang W."/>
            <person name="Zenezini Chiozzi R."/>
            <person name="Hevler J.F."/>
            <person name="Heck A.J.R."/>
            <person name="Dutcher S.K."/>
            <person name="Brown A."/>
            <person name="Zhang R."/>
            <person name="Zeev-Ben-Mordehai T."/>
        </authorList>
    </citation>
    <scope>STRUCTURE BY ELECTRON MICROSCOPY (3.30 ANGSTROMS)</scope>
</reference>